<feature type="region of interest" description="Disordered" evidence="1">
    <location>
        <begin position="1"/>
        <end position="94"/>
    </location>
</feature>
<organism evidence="2">
    <name type="scientific">Noctiluca scintillans</name>
    <name type="common">Sea sparkle</name>
    <name type="synonym">Red tide dinoflagellate</name>
    <dbReference type="NCBI Taxonomy" id="2966"/>
    <lineage>
        <taxon>Eukaryota</taxon>
        <taxon>Sar</taxon>
        <taxon>Alveolata</taxon>
        <taxon>Dinophyceae</taxon>
        <taxon>Noctilucales</taxon>
        <taxon>Noctilucaceae</taxon>
        <taxon>Noctiluca</taxon>
    </lineage>
</organism>
<dbReference type="AlphaFoldDB" id="A0A7S0ZXA3"/>
<gene>
    <name evidence="2" type="ORF">NSCI0253_LOCUS9402</name>
</gene>
<evidence type="ECO:0000313" key="2">
    <source>
        <dbReference type="EMBL" id="CAD8835054.1"/>
    </source>
</evidence>
<feature type="compositionally biased region" description="Low complexity" evidence="1">
    <location>
        <begin position="864"/>
        <end position="884"/>
    </location>
</feature>
<feature type="compositionally biased region" description="Polar residues" evidence="1">
    <location>
        <begin position="823"/>
        <end position="833"/>
    </location>
</feature>
<feature type="region of interest" description="Disordered" evidence="1">
    <location>
        <begin position="751"/>
        <end position="1010"/>
    </location>
</feature>
<feature type="compositionally biased region" description="Polar residues" evidence="1">
    <location>
        <begin position="763"/>
        <end position="774"/>
    </location>
</feature>
<evidence type="ECO:0008006" key="3">
    <source>
        <dbReference type="Google" id="ProtNLM"/>
    </source>
</evidence>
<feature type="compositionally biased region" description="Basic and acidic residues" evidence="1">
    <location>
        <begin position="36"/>
        <end position="45"/>
    </location>
</feature>
<feature type="compositionally biased region" description="Pro residues" evidence="1">
    <location>
        <begin position="892"/>
        <end position="904"/>
    </location>
</feature>
<accession>A0A7S0ZXA3</accession>
<sequence length="1076" mass="117494">MEMEDTTAGEHYQNADGGDDARKHARGDEFGEIEEPQMKRGRQESEAYGAQQTEDGGGMEDGEAQQAEEKGYEGEGGGYENAQEEKPVEEVPEGWEDSVLIEVDWEDAAWLREDDSARLKKLETLADADLLVSEQGNARIKPRYSDAEFGAPWAELCLKATCAMRTGRTLDLETLPENGPRLAFVEVPKEEAKGFILGKSGARLMQISEDAGVVSVFAKLPDPPVEADEPADPEATGDDETWQPKPEPEKVEPPAEPWAGEVGDVVEGKYGDDWHEATVLETGDGPIKVKWSFDGESESELSREELRKKEVPVIQTERLYIFGEERARMNLELKSYNLIELKAPGFVSSKGRVTDDNDGLGWSVVPLVNNGELKARVVGKGGSVRLKISKATRCGLEFVGPTSYIVGTRLEREQAISLLDLLQTTMAGQVNDLPKVLEPSISKMVFPEEANAAVVGKKRAIMNQLEEETGTLAFWVPMEHPDAPVEEELSLTEGISVEGKYGKEWHKAVILEVAEGEDSSTTVKVRWEFDGESESDLSLSEVREVLEGDAAEERKARDALPDRVMAIFGPERSRCLAELKVMVLVEGKSPGHFSATSLPPAGDGYGVAGAHLADEEVQLCQSNTDEKSRWRLAAAAANAGAEVVGNAVILAGSGLERLRCEEYIHWAVAEAASVPDAETREDVSVLAVPAEKAANLPPHVIASVETTTDTFAFFDETFQTDEDKRLVVVGHDAAKRKAAIAKLTELQDTAPWEETKWEEQGGWDQNQNDAQSWDQGKDQAWGGAAKQSWGKDSQPDNRQADKGWGDDKQPKSWDAKPAWEQKPTWNAAPQAQSWDAKPAWEEKKAAWPTPPPPRRARPAQDWNAAAADQSGSWDQSSGSQWGGSKNWGKPIGGPPPPLPLPPLATPRVPAGVPAAFRSSANSVGNNVLPRPAARTIPPRDASVGYDGGLSGKRGGDDEWSGGPAPSKRPRGPVIGASPALPSARGAYAGPASDDFDTYEQPQEEWAGPSDPRIVLSQMRFPSTIEEWIANQDVVWEGHEQLPKGWVRIWSKSRDCEYYMRLSDLFATFDLSEVEGE</sequence>
<reference evidence="2" key="1">
    <citation type="submission" date="2021-01" db="EMBL/GenBank/DDBJ databases">
        <authorList>
            <person name="Corre E."/>
            <person name="Pelletier E."/>
            <person name="Niang G."/>
            <person name="Scheremetjew M."/>
            <person name="Finn R."/>
            <person name="Kale V."/>
            <person name="Holt S."/>
            <person name="Cochrane G."/>
            <person name="Meng A."/>
            <person name="Brown T."/>
            <person name="Cohen L."/>
        </authorList>
    </citation>
    <scope>NUCLEOTIDE SEQUENCE</scope>
</reference>
<evidence type="ECO:0000256" key="1">
    <source>
        <dbReference type="SAM" id="MobiDB-lite"/>
    </source>
</evidence>
<feature type="compositionally biased region" description="Basic and acidic residues" evidence="1">
    <location>
        <begin position="19"/>
        <end position="29"/>
    </location>
</feature>
<feature type="region of interest" description="Disordered" evidence="1">
    <location>
        <begin position="221"/>
        <end position="259"/>
    </location>
</feature>
<feature type="compositionally biased region" description="Basic and acidic residues" evidence="1">
    <location>
        <begin position="793"/>
        <end position="819"/>
    </location>
</feature>
<dbReference type="EMBL" id="HBFQ01013516">
    <property type="protein sequence ID" value="CAD8835054.1"/>
    <property type="molecule type" value="Transcribed_RNA"/>
</dbReference>
<proteinExistence type="predicted"/>
<feature type="compositionally biased region" description="Acidic residues" evidence="1">
    <location>
        <begin position="225"/>
        <end position="241"/>
    </location>
</feature>
<name>A0A7S0ZXA3_NOCSC</name>
<protein>
    <recommendedName>
        <fullName evidence="3">K Homology domain-containing protein</fullName>
    </recommendedName>
</protein>